<evidence type="ECO:0000313" key="2">
    <source>
        <dbReference type="EMBL" id="CEK57821.1"/>
    </source>
</evidence>
<evidence type="ECO:0000256" key="1">
    <source>
        <dbReference type="SAM" id="MobiDB-lite"/>
    </source>
</evidence>
<protein>
    <submittedName>
        <fullName evidence="2">Uncharacterized protein</fullName>
    </submittedName>
</protein>
<organism evidence="2">
    <name type="scientific">Arion vulgaris</name>
    <dbReference type="NCBI Taxonomy" id="1028688"/>
    <lineage>
        <taxon>Eukaryota</taxon>
        <taxon>Metazoa</taxon>
        <taxon>Spiralia</taxon>
        <taxon>Lophotrochozoa</taxon>
        <taxon>Mollusca</taxon>
        <taxon>Gastropoda</taxon>
        <taxon>Heterobranchia</taxon>
        <taxon>Euthyneura</taxon>
        <taxon>Panpulmonata</taxon>
        <taxon>Eupulmonata</taxon>
        <taxon>Stylommatophora</taxon>
        <taxon>Helicina</taxon>
        <taxon>Arionoidea</taxon>
        <taxon>Arionidae</taxon>
        <taxon>Arion</taxon>
    </lineage>
</organism>
<dbReference type="PANTHER" id="PTHR10398:SF2">
    <property type="entry name" value="AFADIN"/>
    <property type="match status" value="1"/>
</dbReference>
<accession>A0A0B6YPY1</accession>
<dbReference type="GO" id="GO:0005911">
    <property type="term" value="C:cell-cell junction"/>
    <property type="evidence" value="ECO:0007669"/>
    <property type="project" value="InterPro"/>
</dbReference>
<feature type="non-terminal residue" evidence="2">
    <location>
        <position position="1"/>
    </location>
</feature>
<feature type="compositionally biased region" description="Polar residues" evidence="1">
    <location>
        <begin position="71"/>
        <end position="80"/>
    </location>
</feature>
<dbReference type="EMBL" id="HACG01010956">
    <property type="protein sequence ID" value="CEK57821.1"/>
    <property type="molecule type" value="Transcribed_RNA"/>
</dbReference>
<feature type="region of interest" description="Disordered" evidence="1">
    <location>
        <begin position="45"/>
        <end position="81"/>
    </location>
</feature>
<proteinExistence type="predicted"/>
<sequence>NRFIHSGEDKNHFNSLNNIQVTPGLQQGQSSLGYSQYSNIPGQGSVDALALAPPPPERKSSYDTFTHHQQRASFRNSSNADFLPPSSGINNIAGLGPGLPSALKNVQEQPPPPAKKSVSFNTQMNTYKDRTPNPSVSSYKSPTGSLPLDQVFPSYSPEADVFESNIHPLHSMNSPLSENRQPVPNNTPNVIGTQEVYRDPRSRIEAKLASQPARNNTDRMSFREKMKCFAPEDTIKLKPKSSKTLRDIESQLNGQ</sequence>
<reference evidence="2" key="1">
    <citation type="submission" date="2014-12" db="EMBL/GenBank/DDBJ databases">
        <title>Insight into the proteome of Arion vulgaris.</title>
        <authorList>
            <person name="Aradska J."/>
            <person name="Bulat T."/>
            <person name="Smidak R."/>
            <person name="Sarate P."/>
            <person name="Gangsoo J."/>
            <person name="Sialana F."/>
            <person name="Bilban M."/>
            <person name="Lubec G."/>
        </authorList>
    </citation>
    <scope>NUCLEOTIDE SEQUENCE</scope>
    <source>
        <tissue evidence="2">Skin</tissue>
    </source>
</reference>
<dbReference type="AlphaFoldDB" id="A0A0B6YPY1"/>
<dbReference type="InterPro" id="IPR028842">
    <property type="entry name" value="Afadin"/>
</dbReference>
<dbReference type="PANTHER" id="PTHR10398">
    <property type="entry name" value="AFADIN"/>
    <property type="match status" value="1"/>
</dbReference>
<name>A0A0B6YPY1_9EUPU</name>
<feature type="region of interest" description="Disordered" evidence="1">
    <location>
        <begin position="234"/>
        <end position="255"/>
    </location>
</feature>
<gene>
    <name evidence="2" type="primary">ORF31150</name>
</gene>